<dbReference type="RefSeq" id="WP_136864921.1">
    <property type="nucleotide sequence ID" value="NZ_SWCJ01000020.1"/>
</dbReference>
<dbReference type="GO" id="GO:0009245">
    <property type="term" value="P:lipid A biosynthetic process"/>
    <property type="evidence" value="ECO:0007669"/>
    <property type="project" value="UniProtKB-UniRule"/>
</dbReference>
<name>A0A4U1BI76_9GAMM</name>
<evidence type="ECO:0000256" key="4">
    <source>
        <dbReference type="ARBA" id="ARBA00020902"/>
    </source>
</evidence>
<keyword evidence="5 11" id="KW-0444">Lipid biosynthesis</keyword>
<dbReference type="NCBIfam" id="TIGR00215">
    <property type="entry name" value="lpxB"/>
    <property type="match status" value="1"/>
</dbReference>
<evidence type="ECO:0000313" key="13">
    <source>
        <dbReference type="Proteomes" id="UP000305675"/>
    </source>
</evidence>
<keyword evidence="8 11" id="KW-0808">Transferase</keyword>
<comment type="catalytic activity">
    <reaction evidence="10 11">
        <text>a lipid X + a UDP-2-N,3-O-bis[(3R)-3-hydroxyacyl]-alpha-D-glucosamine = a lipid A disaccharide + UDP + H(+)</text>
        <dbReference type="Rhea" id="RHEA:67828"/>
        <dbReference type="ChEBI" id="CHEBI:15378"/>
        <dbReference type="ChEBI" id="CHEBI:58223"/>
        <dbReference type="ChEBI" id="CHEBI:137748"/>
        <dbReference type="ChEBI" id="CHEBI:176338"/>
        <dbReference type="ChEBI" id="CHEBI:176343"/>
        <dbReference type="EC" id="2.4.1.182"/>
    </reaction>
</comment>
<dbReference type="Pfam" id="PF02684">
    <property type="entry name" value="LpxB"/>
    <property type="match status" value="1"/>
</dbReference>
<accession>A0A4U1BI76</accession>
<evidence type="ECO:0000256" key="5">
    <source>
        <dbReference type="ARBA" id="ARBA00022516"/>
    </source>
</evidence>
<evidence type="ECO:0000256" key="6">
    <source>
        <dbReference type="ARBA" id="ARBA00022556"/>
    </source>
</evidence>
<dbReference type="PANTHER" id="PTHR30372:SF4">
    <property type="entry name" value="LIPID-A-DISACCHARIDE SYNTHASE, MITOCHONDRIAL-RELATED"/>
    <property type="match status" value="1"/>
</dbReference>
<keyword evidence="7 11" id="KW-0328">Glycosyltransferase</keyword>
<evidence type="ECO:0000256" key="11">
    <source>
        <dbReference type="HAMAP-Rule" id="MF_00392"/>
    </source>
</evidence>
<dbReference type="GO" id="GO:0008915">
    <property type="term" value="F:lipid-A-disaccharide synthase activity"/>
    <property type="evidence" value="ECO:0007669"/>
    <property type="project" value="UniProtKB-UniRule"/>
</dbReference>
<dbReference type="EMBL" id="SWCJ01000020">
    <property type="protein sequence ID" value="TKB50810.1"/>
    <property type="molecule type" value="Genomic_DNA"/>
</dbReference>
<dbReference type="SUPFAM" id="SSF53756">
    <property type="entry name" value="UDP-Glycosyltransferase/glycogen phosphorylase"/>
    <property type="match status" value="1"/>
</dbReference>
<dbReference type="Proteomes" id="UP000305675">
    <property type="component" value="Unassembled WGS sequence"/>
</dbReference>
<evidence type="ECO:0000256" key="1">
    <source>
        <dbReference type="ARBA" id="ARBA00002056"/>
    </source>
</evidence>
<evidence type="ECO:0000256" key="10">
    <source>
        <dbReference type="ARBA" id="ARBA00048975"/>
    </source>
</evidence>
<keyword evidence="9 11" id="KW-0443">Lipid metabolism</keyword>
<dbReference type="GO" id="GO:0016020">
    <property type="term" value="C:membrane"/>
    <property type="evidence" value="ECO:0007669"/>
    <property type="project" value="GOC"/>
</dbReference>
<gene>
    <name evidence="11" type="primary">lpxB</name>
    <name evidence="12" type="ORF">FCL42_18510</name>
</gene>
<evidence type="ECO:0000313" key="12">
    <source>
        <dbReference type="EMBL" id="TKB50810.1"/>
    </source>
</evidence>
<dbReference type="InterPro" id="IPR003835">
    <property type="entry name" value="Glyco_trans_19"/>
</dbReference>
<comment type="pathway">
    <text evidence="11">Bacterial outer membrane biogenesis; LPS lipid A biosynthesis.</text>
</comment>
<keyword evidence="13" id="KW-1185">Reference proteome</keyword>
<dbReference type="AlphaFoldDB" id="A0A4U1BI76"/>
<comment type="similarity">
    <text evidence="2 11">Belongs to the LpxB family.</text>
</comment>
<dbReference type="HAMAP" id="MF_00392">
    <property type="entry name" value="LpxB"/>
    <property type="match status" value="1"/>
</dbReference>
<dbReference type="EC" id="2.4.1.182" evidence="3 11"/>
<reference evidence="12 13" key="1">
    <citation type="submission" date="2019-04" db="EMBL/GenBank/DDBJ databases">
        <authorList>
            <person name="Hwang J.C."/>
        </authorList>
    </citation>
    <scope>NUCLEOTIDE SEQUENCE [LARGE SCALE GENOMIC DNA]</scope>
    <source>
        <strain evidence="12 13">IMCC35002</strain>
    </source>
</reference>
<dbReference type="UniPathway" id="UPA00973"/>
<comment type="function">
    <text evidence="1 11">Condensation of UDP-2,3-diacylglucosamine and 2,3-diacylglucosamine-1-phosphate to form lipid A disaccharide, a precursor of lipid A, a phosphorylated glycolipid that anchors the lipopolysaccharide to the outer membrane of the cell.</text>
</comment>
<dbReference type="OrthoDB" id="9801642at2"/>
<evidence type="ECO:0000256" key="2">
    <source>
        <dbReference type="ARBA" id="ARBA00007868"/>
    </source>
</evidence>
<evidence type="ECO:0000256" key="9">
    <source>
        <dbReference type="ARBA" id="ARBA00023098"/>
    </source>
</evidence>
<evidence type="ECO:0000256" key="8">
    <source>
        <dbReference type="ARBA" id="ARBA00022679"/>
    </source>
</evidence>
<sequence length="389" mass="42535">MATQSTQISTTPLTIAIVAGELSGDILGAGLMVAIVKQHPNVEFIGIGGPKMQAIGMENLADMEELAVMGLVEVLGNLPKILSIKRNLVATLSERKPDLYIGIDAPDFNLRVEAPLKAKGIPTVHYVSPSVWAWRPKRIFKIAKATNLVLSLLPFEKAFYDEHQVPCHFVGHTLADEVPLQSPQAEAREALSIAQGHQVLALLPGSRGGEMGRLSPEFLKTAEGLKRRFPELEIVVPLANQARRQQFETIKSELAPELELTLVDGQSRTVMAASDVIMLASGTATLEAMLVKRPMVVAYKLAPLTYRIAKRLMTISRYSLPNLLAGRDLVPELIQDECTADNLITQVSHFLESDNSELINTFTQMHQELRLDASKQAAKAVLELIGVNS</sequence>
<evidence type="ECO:0000256" key="7">
    <source>
        <dbReference type="ARBA" id="ARBA00022676"/>
    </source>
</evidence>
<protein>
    <recommendedName>
        <fullName evidence="4 11">Lipid-A-disaccharide synthase</fullName>
        <ecNumber evidence="3 11">2.4.1.182</ecNumber>
    </recommendedName>
</protein>
<keyword evidence="6 11" id="KW-0441">Lipid A biosynthesis</keyword>
<dbReference type="PANTHER" id="PTHR30372">
    <property type="entry name" value="LIPID-A-DISACCHARIDE SYNTHASE"/>
    <property type="match status" value="1"/>
</dbReference>
<evidence type="ECO:0000256" key="3">
    <source>
        <dbReference type="ARBA" id="ARBA00012687"/>
    </source>
</evidence>
<proteinExistence type="inferred from homology"/>
<dbReference type="GO" id="GO:0005543">
    <property type="term" value="F:phospholipid binding"/>
    <property type="evidence" value="ECO:0007669"/>
    <property type="project" value="TreeGrafter"/>
</dbReference>
<organism evidence="12 13">
    <name type="scientific">Ferrimonas aestuarii</name>
    <dbReference type="NCBI Taxonomy" id="2569539"/>
    <lineage>
        <taxon>Bacteria</taxon>
        <taxon>Pseudomonadati</taxon>
        <taxon>Pseudomonadota</taxon>
        <taxon>Gammaproteobacteria</taxon>
        <taxon>Alteromonadales</taxon>
        <taxon>Ferrimonadaceae</taxon>
        <taxon>Ferrimonas</taxon>
    </lineage>
</organism>
<comment type="caution">
    <text evidence="12">The sequence shown here is derived from an EMBL/GenBank/DDBJ whole genome shotgun (WGS) entry which is preliminary data.</text>
</comment>